<accession>A0A1A7YCD5</accession>
<dbReference type="AlphaFoldDB" id="A0A1A7YCD5"/>
<reference evidence="3" key="2">
    <citation type="submission" date="2016-06" db="EMBL/GenBank/DDBJ databases">
        <title>The genome of a short-lived fish provides insights into sex chromosome evolution and the genetic control of aging.</title>
        <authorList>
            <person name="Reichwald K."/>
            <person name="Felder M."/>
            <person name="Petzold A."/>
            <person name="Koch P."/>
            <person name="Groth M."/>
            <person name="Platzer M."/>
        </authorList>
    </citation>
    <scope>NUCLEOTIDE SEQUENCE</scope>
    <source>
        <tissue evidence="3">Brain</tissue>
    </source>
</reference>
<feature type="transmembrane region" description="Helical" evidence="2">
    <location>
        <begin position="79"/>
        <end position="99"/>
    </location>
</feature>
<keyword evidence="2" id="KW-0812">Transmembrane</keyword>
<evidence type="ECO:0000313" key="3">
    <source>
        <dbReference type="EMBL" id="SBP28182.1"/>
    </source>
</evidence>
<keyword evidence="2" id="KW-0472">Membrane</keyword>
<dbReference type="EMBL" id="HADX01005950">
    <property type="protein sequence ID" value="SBP28182.1"/>
    <property type="molecule type" value="Transcribed_RNA"/>
</dbReference>
<evidence type="ECO:0000256" key="1">
    <source>
        <dbReference type="SAM" id="MobiDB-lite"/>
    </source>
</evidence>
<protein>
    <submittedName>
        <fullName evidence="3">Tax1 (Human T-cell leukemia virus type I) binding protein 1a</fullName>
    </submittedName>
</protein>
<sequence length="127" mass="13901">SELGRENRRASFLELREEVKSSPGSPVDDVTTPESVITGGNGGDEGNKWVGLYIIEVNALFLKPAQRVFTKQSLITGSLRWFCLIFGLQVSNALASLFISPQAQTILSTFMFSAAHVYSKSLERAGF</sequence>
<name>A0A1A7YCD5_9TELE</name>
<proteinExistence type="predicted"/>
<feature type="region of interest" description="Disordered" evidence="1">
    <location>
        <begin position="16"/>
        <end position="42"/>
    </location>
</feature>
<gene>
    <name evidence="3" type="primary">TAX1BP1A</name>
</gene>
<feature type="non-terminal residue" evidence="3">
    <location>
        <position position="1"/>
    </location>
</feature>
<evidence type="ECO:0000256" key="2">
    <source>
        <dbReference type="SAM" id="Phobius"/>
    </source>
</evidence>
<reference evidence="3" key="1">
    <citation type="submission" date="2016-05" db="EMBL/GenBank/DDBJ databases">
        <authorList>
            <person name="Lavstsen T."/>
            <person name="Jespersen J.S."/>
        </authorList>
    </citation>
    <scope>NUCLEOTIDE SEQUENCE</scope>
    <source>
        <tissue evidence="3">Brain</tissue>
    </source>
</reference>
<organism evidence="3">
    <name type="scientific">Iconisemion striatum</name>
    <dbReference type="NCBI Taxonomy" id="60296"/>
    <lineage>
        <taxon>Eukaryota</taxon>
        <taxon>Metazoa</taxon>
        <taxon>Chordata</taxon>
        <taxon>Craniata</taxon>
        <taxon>Vertebrata</taxon>
        <taxon>Euteleostomi</taxon>
        <taxon>Actinopterygii</taxon>
        <taxon>Neopterygii</taxon>
        <taxon>Teleostei</taxon>
        <taxon>Neoteleostei</taxon>
        <taxon>Acanthomorphata</taxon>
        <taxon>Ovalentaria</taxon>
        <taxon>Atherinomorphae</taxon>
        <taxon>Cyprinodontiformes</taxon>
        <taxon>Nothobranchiidae</taxon>
        <taxon>Iconisemion</taxon>
    </lineage>
</organism>
<keyword evidence="2" id="KW-1133">Transmembrane helix</keyword>
<feature type="non-terminal residue" evidence="3">
    <location>
        <position position="127"/>
    </location>
</feature>